<feature type="region of interest" description="Disordered" evidence="1">
    <location>
        <begin position="115"/>
        <end position="165"/>
    </location>
</feature>
<reference evidence="2 3" key="1">
    <citation type="journal article" date="2008" name="Nature">
        <title>The genome of the choanoflagellate Monosiga brevicollis and the origin of metazoans.</title>
        <authorList>
            <consortium name="JGI Sequencing"/>
            <person name="King N."/>
            <person name="Westbrook M.J."/>
            <person name="Young S.L."/>
            <person name="Kuo A."/>
            <person name="Abedin M."/>
            <person name="Chapman J."/>
            <person name="Fairclough S."/>
            <person name="Hellsten U."/>
            <person name="Isogai Y."/>
            <person name="Letunic I."/>
            <person name="Marr M."/>
            <person name="Pincus D."/>
            <person name="Putnam N."/>
            <person name="Rokas A."/>
            <person name="Wright K.J."/>
            <person name="Zuzow R."/>
            <person name="Dirks W."/>
            <person name="Good M."/>
            <person name="Goodstein D."/>
            <person name="Lemons D."/>
            <person name="Li W."/>
            <person name="Lyons J.B."/>
            <person name="Morris A."/>
            <person name="Nichols S."/>
            <person name="Richter D.J."/>
            <person name="Salamov A."/>
            <person name="Bork P."/>
            <person name="Lim W.A."/>
            <person name="Manning G."/>
            <person name="Miller W.T."/>
            <person name="McGinnis W."/>
            <person name="Shapiro H."/>
            <person name="Tjian R."/>
            <person name="Grigoriev I.V."/>
            <person name="Rokhsar D."/>
        </authorList>
    </citation>
    <scope>NUCLEOTIDE SEQUENCE [LARGE SCALE GENOMIC DNA]</scope>
    <source>
        <strain evidence="3">MX1 / ATCC 50154</strain>
    </source>
</reference>
<accession>A9VAS7</accession>
<dbReference type="Proteomes" id="UP000001357">
    <property type="component" value="Unassembled WGS sequence"/>
</dbReference>
<gene>
    <name evidence="2" type="ORF">MONBRDRAFT_11952</name>
</gene>
<feature type="region of interest" description="Disordered" evidence="1">
    <location>
        <begin position="1"/>
        <end position="34"/>
    </location>
</feature>
<feature type="compositionally biased region" description="Low complexity" evidence="1">
    <location>
        <begin position="301"/>
        <end position="326"/>
    </location>
</feature>
<feature type="region of interest" description="Disordered" evidence="1">
    <location>
        <begin position="57"/>
        <end position="88"/>
    </location>
</feature>
<feature type="region of interest" description="Disordered" evidence="1">
    <location>
        <begin position="252"/>
        <end position="340"/>
    </location>
</feature>
<organism evidence="2 3">
    <name type="scientific">Monosiga brevicollis</name>
    <name type="common">Choanoflagellate</name>
    <dbReference type="NCBI Taxonomy" id="81824"/>
    <lineage>
        <taxon>Eukaryota</taxon>
        <taxon>Choanoflagellata</taxon>
        <taxon>Craspedida</taxon>
        <taxon>Salpingoecidae</taxon>
        <taxon>Monosiga</taxon>
    </lineage>
</organism>
<sequence length="387" mass="41337">MTIMNATASDGPGVSHAVPKRAAHGAGANPPLRLWPSTPLWTDRFQALLAAREARASSRGPAKMASLSMAEHLPKPESRRNAAPAPASASAQLNQAWATVPRLISFDQLSAPELPVTPVRRSPTRPRRRRLQRPRSQPIEGILPLEAPRPAPAPMGSLLPNEPGLDSQRRLRALHEQLRQHQQLLQPPPPALPGGNASDASGSEPSSPYETNSAESTPRFSLACSDPGDIATPTATSTHAVSAPNLQNLAVSTESATPLSPEVPRRRGSRSLRLRRRNSNRLSEKKRGSGDTNLTAAPPDHSLATSSLATSVSHSSAHSAASPTLAPRGSFEYHPHARTEPGVETPFSLIMVKKPQISGNTVFGHVVYQCHGVLAADVRPERIDRSC</sequence>
<feature type="compositionally biased region" description="Polar residues" evidence="1">
    <location>
        <begin position="198"/>
        <end position="219"/>
    </location>
</feature>
<dbReference type="InParanoid" id="A9VAS7"/>
<protein>
    <submittedName>
        <fullName evidence="2">Uncharacterized protein</fullName>
    </submittedName>
</protein>
<dbReference type="EMBL" id="CH991574">
    <property type="protein sequence ID" value="EDQ85427.1"/>
    <property type="molecule type" value="Genomic_DNA"/>
</dbReference>
<evidence type="ECO:0000256" key="1">
    <source>
        <dbReference type="SAM" id="MobiDB-lite"/>
    </source>
</evidence>
<dbReference type="RefSeq" id="XP_001749838.1">
    <property type="nucleotide sequence ID" value="XM_001749786.1"/>
</dbReference>
<dbReference type="AlphaFoldDB" id="A9VAS7"/>
<evidence type="ECO:0000313" key="2">
    <source>
        <dbReference type="EMBL" id="EDQ85427.1"/>
    </source>
</evidence>
<feature type="region of interest" description="Disordered" evidence="1">
    <location>
        <begin position="179"/>
        <end position="236"/>
    </location>
</feature>
<proteinExistence type="predicted"/>
<feature type="compositionally biased region" description="Basic residues" evidence="1">
    <location>
        <begin position="266"/>
        <end position="279"/>
    </location>
</feature>
<feature type="compositionally biased region" description="Basic and acidic residues" evidence="1">
    <location>
        <begin position="331"/>
        <end position="340"/>
    </location>
</feature>
<evidence type="ECO:0000313" key="3">
    <source>
        <dbReference type="Proteomes" id="UP000001357"/>
    </source>
</evidence>
<name>A9VAS7_MONBE</name>
<dbReference type="GeneID" id="5895031"/>
<keyword evidence="3" id="KW-1185">Reference proteome</keyword>
<feature type="compositionally biased region" description="Basic residues" evidence="1">
    <location>
        <begin position="122"/>
        <end position="133"/>
    </location>
</feature>
<dbReference type="KEGG" id="mbr:MONBRDRAFT_11952"/>